<comment type="subcellular location">
    <subcellularLocation>
        <location evidence="15">Postsynaptic cell membrane</location>
        <topology evidence="15">Multi-pass membrane protein</topology>
    </subcellularLocation>
</comment>
<evidence type="ECO:0000256" key="17">
    <source>
        <dbReference type="SAM" id="SignalP"/>
    </source>
</evidence>
<evidence type="ECO:0000313" key="20">
    <source>
        <dbReference type="EMBL" id="OWA51209.1"/>
    </source>
</evidence>
<feature type="domain" description="Ionotropic glutamate receptor L-glutamate and glycine-binding" evidence="19">
    <location>
        <begin position="50"/>
        <end position="116"/>
    </location>
</feature>
<dbReference type="InterPro" id="IPR015683">
    <property type="entry name" value="Ionotropic_Glu_rcpt"/>
</dbReference>
<keyword evidence="6 16" id="KW-1133">Transmembrane helix</keyword>
<feature type="transmembrane region" description="Helical" evidence="16">
    <location>
        <begin position="173"/>
        <end position="194"/>
    </location>
</feature>
<keyword evidence="12" id="KW-0628">Postsynaptic cell membrane</keyword>
<keyword evidence="9 16" id="KW-0472">Membrane</keyword>
<feature type="domain" description="Ionotropic glutamate receptor C-terminal" evidence="18">
    <location>
        <begin position="40"/>
        <end position="382"/>
    </location>
</feature>
<evidence type="ECO:0000256" key="7">
    <source>
        <dbReference type="ARBA" id="ARBA00023018"/>
    </source>
</evidence>
<dbReference type="Pfam" id="PF10613">
    <property type="entry name" value="Lig_chan-Glu_bd"/>
    <property type="match status" value="1"/>
</dbReference>
<dbReference type="InterPro" id="IPR001320">
    <property type="entry name" value="Iontro_rcpt_C"/>
</dbReference>
<evidence type="ECO:0000256" key="2">
    <source>
        <dbReference type="ARBA" id="ARBA00022448"/>
    </source>
</evidence>
<evidence type="ECO:0000256" key="6">
    <source>
        <dbReference type="ARBA" id="ARBA00022989"/>
    </source>
</evidence>
<evidence type="ECO:0000256" key="3">
    <source>
        <dbReference type="ARBA" id="ARBA00022475"/>
    </source>
</evidence>
<name>A0A9X6NDA8_HYPEX</name>
<evidence type="ECO:0000256" key="13">
    <source>
        <dbReference type="ARBA" id="ARBA00023286"/>
    </source>
</evidence>
<evidence type="ECO:0000256" key="16">
    <source>
        <dbReference type="SAM" id="Phobius"/>
    </source>
</evidence>
<keyword evidence="10 20" id="KW-0675">Receptor</keyword>
<proteinExistence type="inferred from homology"/>
<evidence type="ECO:0000256" key="14">
    <source>
        <dbReference type="ARBA" id="ARBA00023303"/>
    </source>
</evidence>
<evidence type="ECO:0000256" key="1">
    <source>
        <dbReference type="ARBA" id="ARBA00008685"/>
    </source>
</evidence>
<organism evidence="20 21">
    <name type="scientific">Hypsibius exemplaris</name>
    <name type="common">Freshwater tardigrade</name>
    <dbReference type="NCBI Taxonomy" id="2072580"/>
    <lineage>
        <taxon>Eukaryota</taxon>
        <taxon>Metazoa</taxon>
        <taxon>Ecdysozoa</taxon>
        <taxon>Tardigrada</taxon>
        <taxon>Eutardigrada</taxon>
        <taxon>Parachela</taxon>
        <taxon>Hypsibioidea</taxon>
        <taxon>Hypsibiidae</taxon>
        <taxon>Hypsibius</taxon>
    </lineage>
</organism>
<evidence type="ECO:0000256" key="4">
    <source>
        <dbReference type="ARBA" id="ARBA00022692"/>
    </source>
</evidence>
<evidence type="ECO:0000256" key="15">
    <source>
        <dbReference type="ARBA" id="ARBA00034104"/>
    </source>
</evidence>
<keyword evidence="14" id="KW-0407">Ion channel</keyword>
<keyword evidence="2" id="KW-0813">Transport</keyword>
<gene>
    <name evidence="20" type="ORF">BV898_15704</name>
</gene>
<dbReference type="OrthoDB" id="5984008at2759"/>
<dbReference type="CDD" id="cd13714">
    <property type="entry name" value="PBP2_iGluR_Kainate"/>
    <property type="match status" value="1"/>
</dbReference>
<dbReference type="PANTHER" id="PTHR18966">
    <property type="entry name" value="IONOTROPIC GLUTAMATE RECEPTOR"/>
    <property type="match status" value="1"/>
</dbReference>
<feature type="chain" id="PRO_5040818839" evidence="17">
    <location>
        <begin position="20"/>
        <end position="452"/>
    </location>
</feature>
<evidence type="ECO:0000256" key="5">
    <source>
        <dbReference type="ARBA" id="ARBA00022729"/>
    </source>
</evidence>
<dbReference type="FunFam" id="3.40.190.10:FF:000024">
    <property type="entry name" value="Glutamate receptor, ionotropic, delta 1"/>
    <property type="match status" value="1"/>
</dbReference>
<accession>A0A9X6NDA8</accession>
<keyword evidence="3" id="KW-1003">Cell membrane</keyword>
<dbReference type="EMBL" id="MTYJ01000218">
    <property type="protein sequence ID" value="OWA51209.1"/>
    <property type="molecule type" value="Genomic_DNA"/>
</dbReference>
<evidence type="ECO:0000256" key="8">
    <source>
        <dbReference type="ARBA" id="ARBA00023065"/>
    </source>
</evidence>
<dbReference type="FunFam" id="3.40.190.10:FF:000060">
    <property type="entry name" value="Glutamate receptor ionotropic, kainate 1"/>
    <property type="match status" value="1"/>
</dbReference>
<dbReference type="Gene3D" id="3.40.190.10">
    <property type="entry name" value="Periplasmic binding protein-like II"/>
    <property type="match status" value="3"/>
</dbReference>
<evidence type="ECO:0000313" key="21">
    <source>
        <dbReference type="Proteomes" id="UP000192578"/>
    </source>
</evidence>
<keyword evidence="7" id="KW-0770">Synapse</keyword>
<dbReference type="GO" id="GO:0015276">
    <property type="term" value="F:ligand-gated monoatomic ion channel activity"/>
    <property type="evidence" value="ECO:0007669"/>
    <property type="project" value="InterPro"/>
</dbReference>
<keyword evidence="13" id="KW-1071">Ligand-gated ion channel</keyword>
<dbReference type="SUPFAM" id="SSF53850">
    <property type="entry name" value="Periplasmic binding protein-like II"/>
    <property type="match status" value="1"/>
</dbReference>
<comment type="similarity">
    <text evidence="1">Belongs to the glutamate-gated ion channel (TC 1.A.10.1) family.</text>
</comment>
<evidence type="ECO:0000256" key="10">
    <source>
        <dbReference type="ARBA" id="ARBA00023170"/>
    </source>
</evidence>
<feature type="transmembrane region" description="Helical" evidence="16">
    <location>
        <begin position="214"/>
        <end position="232"/>
    </location>
</feature>
<evidence type="ECO:0000259" key="18">
    <source>
        <dbReference type="SMART" id="SM00079"/>
    </source>
</evidence>
<feature type="transmembrane region" description="Helical" evidence="16">
    <location>
        <begin position="405"/>
        <end position="428"/>
    </location>
</feature>
<dbReference type="InterPro" id="IPR019594">
    <property type="entry name" value="Glu/Gly-bd"/>
</dbReference>
<evidence type="ECO:0000256" key="12">
    <source>
        <dbReference type="ARBA" id="ARBA00023257"/>
    </source>
</evidence>
<keyword evidence="4 16" id="KW-0812">Transmembrane</keyword>
<keyword evidence="21" id="KW-1185">Reference proteome</keyword>
<feature type="signal peptide" evidence="17">
    <location>
        <begin position="1"/>
        <end position="19"/>
    </location>
</feature>
<sequence>MMLMLGLVLLLVATSNVATESADVIRGNRAAKVIPDQNRTLRAFATIEAPYITLKSDWEELGRVGNDKYEGYIVDLMDLIRLETGLHYEIEHQNMSHGYKNSTTGKWAGLIAELIEERADLVVGGLTITAEREKVVDFTAPFMNIGIGILLRKPDRRSSTAWKLVLLPFSAEVWLYTAAAFLATAVTIALLTRITSRTQDKLDRQTRTPRSVRLAKGLLCFFSLVVVIFYTASLGSFLSAIQTDGFVLPIDSAEDLSKQTQIKYGCYQGGATYSFFKNSVIPIYKQMWHAMNQDSTNFVVRGQHGVERVLEGQYAYLMESPSLEYAVNRDCRLMQVGGLLDAKNFGIATQQGDDLRDRISIAILKLLEIGELHMLKDKWWRKKDGVNCLRNLTPAPRSIPDGVHIANFVLVLSFLLVGLVFSCVVGAVEVCRDREKQVQDSRRLRQSNSIEL</sequence>
<protein>
    <submittedName>
        <fullName evidence="20">Glutamate receptor ionotropic, kainate 2</fullName>
    </submittedName>
</protein>
<evidence type="ECO:0000256" key="11">
    <source>
        <dbReference type="ARBA" id="ARBA00023180"/>
    </source>
</evidence>
<keyword evidence="8" id="KW-0406">Ion transport</keyword>
<evidence type="ECO:0000256" key="9">
    <source>
        <dbReference type="ARBA" id="ARBA00023136"/>
    </source>
</evidence>
<evidence type="ECO:0000259" key="19">
    <source>
        <dbReference type="SMART" id="SM00918"/>
    </source>
</evidence>
<dbReference type="AlphaFoldDB" id="A0A9X6NDA8"/>
<dbReference type="GO" id="GO:0045211">
    <property type="term" value="C:postsynaptic membrane"/>
    <property type="evidence" value="ECO:0007669"/>
    <property type="project" value="UniProtKB-SubCell"/>
</dbReference>
<keyword evidence="11" id="KW-0325">Glycoprotein</keyword>
<comment type="caution">
    <text evidence="20">The sequence shown here is derived from an EMBL/GenBank/DDBJ whole genome shotgun (WGS) entry which is preliminary data.</text>
</comment>
<reference evidence="21" key="1">
    <citation type="submission" date="2017-01" db="EMBL/GenBank/DDBJ databases">
        <title>Comparative genomics of anhydrobiosis in the tardigrade Hypsibius dujardini.</title>
        <authorList>
            <person name="Yoshida Y."/>
            <person name="Koutsovoulos G."/>
            <person name="Laetsch D."/>
            <person name="Stevens L."/>
            <person name="Kumar S."/>
            <person name="Horikawa D."/>
            <person name="Ishino K."/>
            <person name="Komine S."/>
            <person name="Tomita M."/>
            <person name="Blaxter M."/>
            <person name="Arakawa K."/>
        </authorList>
    </citation>
    <scope>NUCLEOTIDE SEQUENCE [LARGE SCALE GENOMIC DNA]</scope>
    <source>
        <strain evidence="21">Z151</strain>
    </source>
</reference>
<keyword evidence="5 17" id="KW-0732">Signal</keyword>
<dbReference type="Proteomes" id="UP000192578">
    <property type="component" value="Unassembled WGS sequence"/>
</dbReference>
<dbReference type="SMART" id="SM00918">
    <property type="entry name" value="Lig_chan-Glu_bd"/>
    <property type="match status" value="1"/>
</dbReference>
<dbReference type="SMART" id="SM00079">
    <property type="entry name" value="PBPe"/>
    <property type="match status" value="1"/>
</dbReference>